<organism evidence="1 2">
    <name type="scientific">Penicillium nalgiovense</name>
    <dbReference type="NCBI Taxonomy" id="60175"/>
    <lineage>
        <taxon>Eukaryota</taxon>
        <taxon>Fungi</taxon>
        <taxon>Dikarya</taxon>
        <taxon>Ascomycota</taxon>
        <taxon>Pezizomycotina</taxon>
        <taxon>Eurotiomycetes</taxon>
        <taxon>Eurotiomycetidae</taxon>
        <taxon>Eurotiales</taxon>
        <taxon>Aspergillaceae</taxon>
        <taxon>Penicillium</taxon>
    </lineage>
</organism>
<protein>
    <submittedName>
        <fullName evidence="1">Uncharacterized protein</fullName>
    </submittedName>
</protein>
<gene>
    <name evidence="1" type="ORF">PENNAL_c0671G10748</name>
</gene>
<comment type="caution">
    <text evidence="1">The sequence shown here is derived from an EMBL/GenBank/DDBJ whole genome shotgun (WGS) entry which is preliminary data.</text>
</comment>
<evidence type="ECO:0000313" key="1">
    <source>
        <dbReference type="EMBL" id="OQE44021.1"/>
    </source>
</evidence>
<evidence type="ECO:0000313" key="2">
    <source>
        <dbReference type="Proteomes" id="UP000191691"/>
    </source>
</evidence>
<dbReference type="EMBL" id="MOOB01000671">
    <property type="protein sequence ID" value="OQE44021.1"/>
    <property type="molecule type" value="Genomic_DNA"/>
</dbReference>
<accession>A0A1V6V031</accession>
<dbReference type="AlphaFoldDB" id="A0A1V6V031"/>
<dbReference type="Proteomes" id="UP000191691">
    <property type="component" value="Unassembled WGS sequence"/>
</dbReference>
<sequence>MNRQLLCTHSEHALTRDLLVRN</sequence>
<keyword evidence="2" id="KW-1185">Reference proteome</keyword>
<proteinExistence type="predicted"/>
<reference evidence="2" key="1">
    <citation type="journal article" date="2017" name="Nat. Microbiol.">
        <title>Global analysis of biosynthetic gene clusters reveals vast potential of secondary metabolite production in Penicillium species.</title>
        <authorList>
            <person name="Nielsen J.C."/>
            <person name="Grijseels S."/>
            <person name="Prigent S."/>
            <person name="Ji B."/>
            <person name="Dainat J."/>
            <person name="Nielsen K.F."/>
            <person name="Frisvad J.C."/>
            <person name="Workman M."/>
            <person name="Nielsen J."/>
        </authorList>
    </citation>
    <scope>NUCLEOTIDE SEQUENCE [LARGE SCALE GENOMIC DNA]</scope>
    <source>
        <strain evidence="2">IBT 13039</strain>
    </source>
</reference>
<name>A0A1V6V031_PENNA</name>